<dbReference type="InterPro" id="IPR007727">
    <property type="entry name" value="Spo12"/>
</dbReference>
<name>A0A8H4ETF9_GIGMA</name>
<sequence>MASHQTTVTTVNTESNELCSVQNCQETSNEECQNVVEIQEMHVRKPRASQSNFVPNKSFNFSSPTDNILSPCTKMLQAKKAKNYESGKPKILSGIFAKVLKEEQMLREEQQKKKE</sequence>
<dbReference type="Pfam" id="PF05032">
    <property type="entry name" value="Spo12"/>
    <property type="match status" value="1"/>
</dbReference>
<dbReference type="AlphaFoldDB" id="A0A8H4ETF9"/>
<evidence type="ECO:0000313" key="1">
    <source>
        <dbReference type="EMBL" id="KAF0550458.1"/>
    </source>
</evidence>
<reference evidence="1 2" key="1">
    <citation type="journal article" date="2019" name="Environ. Microbiol.">
        <title>At the nexus of three kingdoms: the genome of the mycorrhizal fungus Gigaspora margarita provides insights into plant, endobacterial and fungal interactions.</title>
        <authorList>
            <person name="Venice F."/>
            <person name="Ghignone S."/>
            <person name="Salvioli di Fossalunga A."/>
            <person name="Amselem J."/>
            <person name="Novero M."/>
            <person name="Xianan X."/>
            <person name="Sedzielewska Toro K."/>
            <person name="Morin E."/>
            <person name="Lipzen A."/>
            <person name="Grigoriev I.V."/>
            <person name="Henrissat B."/>
            <person name="Martin F.M."/>
            <person name="Bonfante P."/>
        </authorList>
    </citation>
    <scope>NUCLEOTIDE SEQUENCE [LARGE SCALE GENOMIC DNA]</scope>
    <source>
        <strain evidence="1 2">BEG34</strain>
    </source>
</reference>
<dbReference type="EMBL" id="WTPW01000084">
    <property type="protein sequence ID" value="KAF0550458.1"/>
    <property type="molecule type" value="Genomic_DNA"/>
</dbReference>
<comment type="caution">
    <text evidence="1">The sequence shown here is derived from an EMBL/GenBank/DDBJ whole genome shotgun (WGS) entry which is preliminary data.</text>
</comment>
<organism evidence="1 2">
    <name type="scientific">Gigaspora margarita</name>
    <dbReference type="NCBI Taxonomy" id="4874"/>
    <lineage>
        <taxon>Eukaryota</taxon>
        <taxon>Fungi</taxon>
        <taxon>Fungi incertae sedis</taxon>
        <taxon>Mucoromycota</taxon>
        <taxon>Glomeromycotina</taxon>
        <taxon>Glomeromycetes</taxon>
        <taxon>Diversisporales</taxon>
        <taxon>Gigasporaceae</taxon>
        <taxon>Gigaspora</taxon>
    </lineage>
</organism>
<gene>
    <name evidence="1" type="ORF">F8M41_024435</name>
</gene>
<evidence type="ECO:0000313" key="2">
    <source>
        <dbReference type="Proteomes" id="UP000439903"/>
    </source>
</evidence>
<keyword evidence="2" id="KW-1185">Reference proteome</keyword>
<accession>A0A8H4ETF9</accession>
<proteinExistence type="predicted"/>
<protein>
    <submittedName>
        <fullName evidence="1">Spo12 family protein</fullName>
    </submittedName>
</protein>
<dbReference type="OrthoDB" id="5578329at2759"/>
<dbReference type="Proteomes" id="UP000439903">
    <property type="component" value="Unassembled WGS sequence"/>
</dbReference>